<proteinExistence type="predicted"/>
<protein>
    <submittedName>
        <fullName evidence="2">Uncharacterized protein</fullName>
    </submittedName>
</protein>
<dbReference type="EMBL" id="CABFMQ020000068">
    <property type="protein sequence ID" value="VTZ49464.1"/>
    <property type="molecule type" value="Genomic_DNA"/>
</dbReference>
<accession>A0A8B6M3V3</accession>
<feature type="region of interest" description="Disordered" evidence="1">
    <location>
        <begin position="66"/>
        <end position="94"/>
    </location>
</feature>
<dbReference type="Proteomes" id="UP000485880">
    <property type="component" value="Unassembled WGS sequence"/>
</dbReference>
<organism evidence="2 3">
    <name type="scientific">Methylocella tundrae</name>
    <dbReference type="NCBI Taxonomy" id="227605"/>
    <lineage>
        <taxon>Bacteria</taxon>
        <taxon>Pseudomonadati</taxon>
        <taxon>Pseudomonadota</taxon>
        <taxon>Alphaproteobacteria</taxon>
        <taxon>Hyphomicrobiales</taxon>
        <taxon>Beijerinckiaceae</taxon>
        <taxon>Methylocella</taxon>
    </lineage>
</organism>
<evidence type="ECO:0000313" key="3">
    <source>
        <dbReference type="Proteomes" id="UP000485880"/>
    </source>
</evidence>
<name>A0A8B6M3V3_METTU</name>
<reference evidence="2 3" key="1">
    <citation type="submission" date="2019-05" db="EMBL/GenBank/DDBJ databases">
        <authorList>
            <person name="Farhan Ul Haque M."/>
        </authorList>
    </citation>
    <scope>NUCLEOTIDE SEQUENCE [LARGE SCALE GENOMIC DNA]</scope>
    <source>
        <strain evidence="2">2</strain>
    </source>
</reference>
<dbReference type="AlphaFoldDB" id="A0A8B6M3V3"/>
<gene>
    <name evidence="2" type="ORF">MPC4_160114</name>
</gene>
<comment type="caution">
    <text evidence="2">The sequence shown here is derived from an EMBL/GenBank/DDBJ whole genome shotgun (WGS) entry which is preliminary data.</text>
</comment>
<sequence length="94" mass="9684">MAALGAAAVAAPDLRLMPAQQEQPAPCPALDRRGAFALRSFVANAMRRSLDIAPICGAVRIARGAEAPQAGQGRGAADSAIGRLSVKLPHESQR</sequence>
<keyword evidence="3" id="KW-1185">Reference proteome</keyword>
<evidence type="ECO:0000313" key="2">
    <source>
        <dbReference type="EMBL" id="VTZ49464.1"/>
    </source>
</evidence>
<evidence type="ECO:0000256" key="1">
    <source>
        <dbReference type="SAM" id="MobiDB-lite"/>
    </source>
</evidence>